<dbReference type="PATRIC" id="fig|768486.3.peg.2175"/>
<dbReference type="HOGENOM" id="CLU_149901_0_0_9"/>
<dbReference type="Pfam" id="PF05043">
    <property type="entry name" value="Mga"/>
    <property type="match status" value="1"/>
</dbReference>
<name>I6SEX7_ENTHA</name>
<dbReference type="KEGG" id="ehr:EHR_11495"/>
<keyword evidence="4" id="KW-1185">Reference proteome</keyword>
<evidence type="ECO:0000313" key="4">
    <source>
        <dbReference type="Proteomes" id="UP000002895"/>
    </source>
</evidence>
<evidence type="ECO:0000313" key="3">
    <source>
        <dbReference type="EMBL" id="AFM71178.1"/>
    </source>
</evidence>
<dbReference type="Proteomes" id="UP000002895">
    <property type="component" value="Chromosome"/>
</dbReference>
<keyword evidence="1" id="KW-0472">Membrane</keyword>
<feature type="domain" description="Mga helix-turn-helix" evidence="2">
    <location>
        <begin position="95"/>
        <end position="151"/>
    </location>
</feature>
<accession>I6SEX7</accession>
<sequence>MQTQEAIKKYLLNKKSVTKLNIFLFLAEHPFFITTHYLADYFEMSDSNFLLYLQELEQDFMTLDLEDVSLIRQKKFVQLDLKNTDSAKCYYELFGKYCLESTNFKILTALLEPTGHSIVSISQTTNYSSSYLYSKMKAVNQFLKLYGIAFKFTAKGKKS</sequence>
<protein>
    <recommendedName>
        <fullName evidence="2">Mga helix-turn-helix domain-containing protein</fullName>
    </recommendedName>
</protein>
<keyword evidence="1" id="KW-0812">Transmembrane</keyword>
<reference evidence="3 4" key="1">
    <citation type="journal article" date="2012" name="J. Bacteriol.">
        <title>Genome sequence of Enterococcus hirae (Streptococcus faecalis) ATCC 9790, a model organism for the study of ion transport, bioenergetics, and copper homeostasis.</title>
        <authorList>
            <person name="Gaechter T."/>
            <person name="Wunderlin C."/>
            <person name="Schmidheini T."/>
            <person name="Solioz M."/>
        </authorList>
    </citation>
    <scope>NUCLEOTIDE SEQUENCE [LARGE SCALE GENOMIC DNA]</scope>
    <source>
        <strain evidence="4">ATCC 9790 / DSM 20160 / JCM 8729 / LMG 6399 / NBRC 3181 / NCIMB 6459 / NCDO 1258 / NCTC 12367 / WDCM 00089 / R</strain>
    </source>
</reference>
<organism evidence="3 4">
    <name type="scientific">Enterococcus hirae (strain ATCC 9790 / DSM 20160 / JCM 8729 / LMG 6399 / NBRC 3181 / NCIMB 6459 / NCDO 1258 / NCTC 12367 / WDCM 00089 / R)</name>
    <dbReference type="NCBI Taxonomy" id="768486"/>
    <lineage>
        <taxon>Bacteria</taxon>
        <taxon>Bacillati</taxon>
        <taxon>Bacillota</taxon>
        <taxon>Bacilli</taxon>
        <taxon>Lactobacillales</taxon>
        <taxon>Enterococcaceae</taxon>
        <taxon>Enterococcus</taxon>
    </lineage>
</organism>
<dbReference type="InterPro" id="IPR007737">
    <property type="entry name" value="Mga_HTH"/>
</dbReference>
<evidence type="ECO:0000259" key="2">
    <source>
        <dbReference type="Pfam" id="PF05043"/>
    </source>
</evidence>
<evidence type="ECO:0000256" key="1">
    <source>
        <dbReference type="SAM" id="Phobius"/>
    </source>
</evidence>
<dbReference type="eggNOG" id="COG3711">
    <property type="taxonomic scope" value="Bacteria"/>
</dbReference>
<proteinExistence type="predicted"/>
<feature type="transmembrane region" description="Helical" evidence="1">
    <location>
        <begin position="20"/>
        <end position="39"/>
    </location>
</feature>
<dbReference type="AlphaFoldDB" id="I6SEX7"/>
<keyword evidence="1" id="KW-1133">Transmembrane helix</keyword>
<gene>
    <name evidence="3" type="ordered locus">EHR_11495</name>
</gene>
<dbReference type="EMBL" id="CP003504">
    <property type="protein sequence ID" value="AFM71178.1"/>
    <property type="molecule type" value="Genomic_DNA"/>
</dbReference>